<keyword evidence="2" id="KW-1185">Reference proteome</keyword>
<feature type="compositionally biased region" description="Acidic residues" evidence="1">
    <location>
        <begin position="31"/>
        <end position="41"/>
    </location>
</feature>
<dbReference type="WBParaSite" id="Gr19_v10_g5285.t1">
    <property type="protein sequence ID" value="Gr19_v10_g5285.t1"/>
    <property type="gene ID" value="Gr19_v10_g5285"/>
</dbReference>
<sequence>MRAVQFNPISFFEEAAMDWDEAGSAHRWAGEENDWMDEGEDVTNVSDANGRREGDDGEGFARGAVEDAAHNCEVDVVHVRWVRGGRCEDFSAASGAAVPPVAAAPFALFPPSG</sequence>
<dbReference type="AlphaFoldDB" id="A0A914HZR6"/>
<evidence type="ECO:0000313" key="3">
    <source>
        <dbReference type="WBParaSite" id="Gr19_v10_g5285.t1"/>
    </source>
</evidence>
<accession>A0A914HZR6</accession>
<protein>
    <submittedName>
        <fullName evidence="3">Uncharacterized protein</fullName>
    </submittedName>
</protein>
<name>A0A914HZR6_GLORO</name>
<organism evidence="2 3">
    <name type="scientific">Globodera rostochiensis</name>
    <name type="common">Golden nematode worm</name>
    <name type="synonym">Heterodera rostochiensis</name>
    <dbReference type="NCBI Taxonomy" id="31243"/>
    <lineage>
        <taxon>Eukaryota</taxon>
        <taxon>Metazoa</taxon>
        <taxon>Ecdysozoa</taxon>
        <taxon>Nematoda</taxon>
        <taxon>Chromadorea</taxon>
        <taxon>Rhabditida</taxon>
        <taxon>Tylenchina</taxon>
        <taxon>Tylenchomorpha</taxon>
        <taxon>Tylenchoidea</taxon>
        <taxon>Heteroderidae</taxon>
        <taxon>Heteroderinae</taxon>
        <taxon>Globodera</taxon>
    </lineage>
</organism>
<reference evidence="3" key="1">
    <citation type="submission" date="2022-11" db="UniProtKB">
        <authorList>
            <consortium name="WormBaseParasite"/>
        </authorList>
    </citation>
    <scope>IDENTIFICATION</scope>
</reference>
<feature type="region of interest" description="Disordered" evidence="1">
    <location>
        <begin position="30"/>
        <end position="59"/>
    </location>
</feature>
<proteinExistence type="predicted"/>
<evidence type="ECO:0000256" key="1">
    <source>
        <dbReference type="SAM" id="MobiDB-lite"/>
    </source>
</evidence>
<evidence type="ECO:0000313" key="2">
    <source>
        <dbReference type="Proteomes" id="UP000887572"/>
    </source>
</evidence>
<dbReference type="Proteomes" id="UP000887572">
    <property type="component" value="Unplaced"/>
</dbReference>